<gene>
    <name evidence="3" type="ORF">GCM10023185_42550</name>
</gene>
<evidence type="ECO:0000256" key="1">
    <source>
        <dbReference type="SAM" id="MobiDB-lite"/>
    </source>
</evidence>
<protein>
    <recommendedName>
        <fullName evidence="5">DUF3471 domain-containing protein</fullName>
    </recommendedName>
</protein>
<feature type="chain" id="PRO_5047516445" description="DUF3471 domain-containing protein" evidence="2">
    <location>
        <begin position="25"/>
        <end position="182"/>
    </location>
</feature>
<evidence type="ECO:0000313" key="3">
    <source>
        <dbReference type="EMBL" id="GAA4369161.1"/>
    </source>
</evidence>
<keyword evidence="2" id="KW-0732">Signal</keyword>
<feature type="compositionally biased region" description="Basic residues" evidence="1">
    <location>
        <begin position="173"/>
        <end position="182"/>
    </location>
</feature>
<feature type="region of interest" description="Disordered" evidence="1">
    <location>
        <begin position="155"/>
        <end position="182"/>
    </location>
</feature>
<feature type="compositionally biased region" description="Low complexity" evidence="1">
    <location>
        <begin position="156"/>
        <end position="172"/>
    </location>
</feature>
<name>A0ABP8IT01_9BACT</name>
<reference evidence="4" key="1">
    <citation type="journal article" date="2019" name="Int. J. Syst. Evol. Microbiol.">
        <title>The Global Catalogue of Microorganisms (GCM) 10K type strain sequencing project: providing services to taxonomists for standard genome sequencing and annotation.</title>
        <authorList>
            <consortium name="The Broad Institute Genomics Platform"/>
            <consortium name="The Broad Institute Genome Sequencing Center for Infectious Disease"/>
            <person name="Wu L."/>
            <person name="Ma J."/>
        </authorList>
    </citation>
    <scope>NUCLEOTIDE SEQUENCE [LARGE SCALE GENOMIC DNA]</scope>
    <source>
        <strain evidence="4">JCM 17923</strain>
    </source>
</reference>
<proteinExistence type="predicted"/>
<dbReference type="Proteomes" id="UP001501153">
    <property type="component" value="Unassembled WGS sequence"/>
</dbReference>
<comment type="caution">
    <text evidence="3">The sequence shown here is derived from an EMBL/GenBank/DDBJ whole genome shotgun (WGS) entry which is preliminary data.</text>
</comment>
<dbReference type="RefSeq" id="WP_345238178.1">
    <property type="nucleotide sequence ID" value="NZ_BAABGZ010000080.1"/>
</dbReference>
<sequence>MLFSRILLLFPFVAANALSTSAPAQVPTPKAAYFEATQLKSFYNTYTYTAYTVYDNTSDEPPTEVQGVGGTLTLNADGSYQKRLTLQMNQGLMPFSQDGQFVIKGDSIRFAFTDRKGPDVQYGTFRFDPQTLALEITLIGYPSGNRGVYVLQGQGAPPARAVKPAPAASKTTPPKRAKSGRK</sequence>
<evidence type="ECO:0000313" key="4">
    <source>
        <dbReference type="Proteomes" id="UP001501153"/>
    </source>
</evidence>
<feature type="signal peptide" evidence="2">
    <location>
        <begin position="1"/>
        <end position="24"/>
    </location>
</feature>
<organism evidence="3 4">
    <name type="scientific">Hymenobacter saemangeumensis</name>
    <dbReference type="NCBI Taxonomy" id="1084522"/>
    <lineage>
        <taxon>Bacteria</taxon>
        <taxon>Pseudomonadati</taxon>
        <taxon>Bacteroidota</taxon>
        <taxon>Cytophagia</taxon>
        <taxon>Cytophagales</taxon>
        <taxon>Hymenobacteraceae</taxon>
        <taxon>Hymenobacter</taxon>
    </lineage>
</organism>
<evidence type="ECO:0008006" key="5">
    <source>
        <dbReference type="Google" id="ProtNLM"/>
    </source>
</evidence>
<keyword evidence="4" id="KW-1185">Reference proteome</keyword>
<dbReference type="EMBL" id="BAABGZ010000080">
    <property type="protein sequence ID" value="GAA4369161.1"/>
    <property type="molecule type" value="Genomic_DNA"/>
</dbReference>
<evidence type="ECO:0000256" key="2">
    <source>
        <dbReference type="SAM" id="SignalP"/>
    </source>
</evidence>
<accession>A0ABP8IT01</accession>